<evidence type="ECO:0000256" key="3">
    <source>
        <dbReference type="ARBA" id="ARBA00022574"/>
    </source>
</evidence>
<comment type="similarity">
    <text evidence="2">Belongs to the WD repeat RBAP46/RBAP48/MSI1 family.</text>
</comment>
<evidence type="ECO:0000256" key="1">
    <source>
        <dbReference type="ARBA" id="ARBA00004123"/>
    </source>
</evidence>
<keyword evidence="4" id="KW-0677">Repeat</keyword>
<sequence length="442" mass="48700">MAELATYKAWKSSIPMLYDWFANHHLAWPSLCCRWGGPISHATYKDTQHLYLSERTDNSESNLLIVAAAEVIKPRVAAAEQIINFKESEGSHHIKIKKSILHPGEVNKIRELPKHSHFVVTHTDAKELYLWNTETQPAYIPPKPDVAPVLATPDLILEGHEANAQFALGCSTAAPCVASGGQDANVLVWNIEDYNAGSVLSGQPGGAAGPRLPNRNKLEGHTATVEDVGFKPRSSVELVSVGDDHALLVWDTRSGSKAVLRVDKAHGDNDLHCVDWCGKDTHYLATGAADGSVKVWDKRRLGVNHGPLHTFTLHRQATMRVEWAPWQSGVLASGGEDGRVCVWDIHKSAPPEGESLPPSSRLPPQLLFQHMGHRAQVVDFQWHPSDHFTMVSVSEHDAGGTLQLWRINDLITMPEEQALAELEKHREFILDDAAAAQPMDTT</sequence>
<evidence type="ECO:0000313" key="9">
    <source>
        <dbReference type="EMBL" id="KAK9814957.1"/>
    </source>
</evidence>
<evidence type="ECO:0000256" key="4">
    <source>
        <dbReference type="ARBA" id="ARBA00022737"/>
    </source>
</evidence>
<evidence type="ECO:0000259" key="8">
    <source>
        <dbReference type="Pfam" id="PF12265"/>
    </source>
</evidence>
<name>A0AAW1Q2E7_9CHLO</name>
<dbReference type="PROSITE" id="PS50082">
    <property type="entry name" value="WD_REPEATS_2"/>
    <property type="match status" value="3"/>
</dbReference>
<dbReference type="Pfam" id="PF00400">
    <property type="entry name" value="WD40"/>
    <property type="match status" value="3"/>
</dbReference>
<dbReference type="GO" id="GO:0006325">
    <property type="term" value="P:chromatin organization"/>
    <property type="evidence" value="ECO:0007669"/>
    <property type="project" value="UniProtKB-KW"/>
</dbReference>
<keyword evidence="6" id="KW-0539">Nucleus</keyword>
<dbReference type="Pfam" id="PF12265">
    <property type="entry name" value="CAF1C_H4-bd"/>
    <property type="match status" value="1"/>
</dbReference>
<dbReference type="InterPro" id="IPR019775">
    <property type="entry name" value="WD40_repeat_CS"/>
</dbReference>
<dbReference type="PROSITE" id="PS50294">
    <property type="entry name" value="WD_REPEATS_REGION"/>
    <property type="match status" value="1"/>
</dbReference>
<feature type="repeat" description="WD" evidence="7">
    <location>
        <begin position="280"/>
        <end position="297"/>
    </location>
</feature>
<dbReference type="GO" id="GO:0005634">
    <property type="term" value="C:nucleus"/>
    <property type="evidence" value="ECO:0007669"/>
    <property type="project" value="UniProtKB-SubCell"/>
</dbReference>
<dbReference type="SMART" id="SM00320">
    <property type="entry name" value="WD40"/>
    <property type="match status" value="6"/>
</dbReference>
<reference evidence="9 10" key="1">
    <citation type="journal article" date="2024" name="Nat. Commun.">
        <title>Phylogenomics reveals the evolutionary origins of lichenization in chlorophyte algae.</title>
        <authorList>
            <person name="Puginier C."/>
            <person name="Libourel C."/>
            <person name="Otte J."/>
            <person name="Skaloud P."/>
            <person name="Haon M."/>
            <person name="Grisel S."/>
            <person name="Petersen M."/>
            <person name="Berrin J.G."/>
            <person name="Delaux P.M."/>
            <person name="Dal Grande F."/>
            <person name="Keller J."/>
        </authorList>
    </citation>
    <scope>NUCLEOTIDE SEQUENCE [LARGE SCALE GENOMIC DNA]</scope>
    <source>
        <strain evidence="9 10">SAG 2036</strain>
    </source>
</reference>
<organism evidence="9 10">
    <name type="scientific">Symbiochloris irregularis</name>
    <dbReference type="NCBI Taxonomy" id="706552"/>
    <lineage>
        <taxon>Eukaryota</taxon>
        <taxon>Viridiplantae</taxon>
        <taxon>Chlorophyta</taxon>
        <taxon>core chlorophytes</taxon>
        <taxon>Trebouxiophyceae</taxon>
        <taxon>Trebouxiales</taxon>
        <taxon>Trebouxiaceae</taxon>
        <taxon>Symbiochloris</taxon>
    </lineage>
</organism>
<dbReference type="InterPro" id="IPR036322">
    <property type="entry name" value="WD40_repeat_dom_sf"/>
</dbReference>
<comment type="subcellular location">
    <subcellularLocation>
        <location evidence="1">Nucleus</location>
    </subcellularLocation>
</comment>
<feature type="repeat" description="WD" evidence="7">
    <location>
        <begin position="218"/>
        <end position="260"/>
    </location>
</feature>
<keyword evidence="3 7" id="KW-0853">WD repeat</keyword>
<dbReference type="AlphaFoldDB" id="A0AAW1Q2E7"/>
<dbReference type="PRINTS" id="PR00320">
    <property type="entry name" value="GPROTEINBRPT"/>
</dbReference>
<evidence type="ECO:0000256" key="6">
    <source>
        <dbReference type="ARBA" id="ARBA00023242"/>
    </source>
</evidence>
<dbReference type="Proteomes" id="UP001465755">
    <property type="component" value="Unassembled WGS sequence"/>
</dbReference>
<dbReference type="InterPro" id="IPR020472">
    <property type="entry name" value="WD40_PAC1"/>
</dbReference>
<accession>A0AAW1Q2E7</accession>
<dbReference type="InterPro" id="IPR022052">
    <property type="entry name" value="Histone-bd_RBBP4-like_N"/>
</dbReference>
<dbReference type="SUPFAM" id="SSF50978">
    <property type="entry name" value="WD40 repeat-like"/>
    <property type="match status" value="1"/>
</dbReference>
<keyword evidence="5" id="KW-0156">Chromatin regulator</keyword>
<evidence type="ECO:0000256" key="5">
    <source>
        <dbReference type="ARBA" id="ARBA00022853"/>
    </source>
</evidence>
<proteinExistence type="inferred from homology"/>
<dbReference type="PANTHER" id="PTHR22850">
    <property type="entry name" value="WD40 REPEAT FAMILY"/>
    <property type="match status" value="1"/>
</dbReference>
<evidence type="ECO:0000256" key="2">
    <source>
        <dbReference type="ARBA" id="ARBA00009341"/>
    </source>
</evidence>
<dbReference type="PROSITE" id="PS00678">
    <property type="entry name" value="WD_REPEATS_1"/>
    <property type="match status" value="2"/>
</dbReference>
<evidence type="ECO:0000313" key="10">
    <source>
        <dbReference type="Proteomes" id="UP001465755"/>
    </source>
</evidence>
<evidence type="ECO:0000256" key="7">
    <source>
        <dbReference type="PROSITE-ProRule" id="PRU00221"/>
    </source>
</evidence>
<gene>
    <name evidence="9" type="ORF">WJX73_003132</name>
</gene>
<keyword evidence="10" id="KW-1185">Reference proteome</keyword>
<protein>
    <recommendedName>
        <fullName evidence="8">Histone-binding protein RBBP4-like N-terminal domain-containing protein</fullName>
    </recommendedName>
</protein>
<feature type="repeat" description="WD" evidence="7">
    <location>
        <begin position="311"/>
        <end position="345"/>
    </location>
</feature>
<dbReference type="InterPro" id="IPR001680">
    <property type="entry name" value="WD40_rpt"/>
</dbReference>
<feature type="domain" description="Histone-binding protein RBBP4-like N-terminal" evidence="8">
    <location>
        <begin position="7"/>
        <end position="71"/>
    </location>
</feature>
<dbReference type="EMBL" id="JALJOQ010000001">
    <property type="protein sequence ID" value="KAK9814957.1"/>
    <property type="molecule type" value="Genomic_DNA"/>
</dbReference>
<dbReference type="InterPro" id="IPR050459">
    <property type="entry name" value="WD_repeat_RBAP46/RBAP48/MSI1"/>
</dbReference>
<dbReference type="Gene3D" id="2.130.10.10">
    <property type="entry name" value="YVTN repeat-like/Quinoprotein amine dehydrogenase"/>
    <property type="match status" value="1"/>
</dbReference>
<dbReference type="InterPro" id="IPR015943">
    <property type="entry name" value="WD40/YVTN_repeat-like_dom_sf"/>
</dbReference>
<comment type="caution">
    <text evidence="9">The sequence shown here is derived from an EMBL/GenBank/DDBJ whole genome shotgun (WGS) entry which is preliminary data.</text>
</comment>